<evidence type="ECO:0000313" key="4">
    <source>
        <dbReference type="EMBL" id="MEJ6399892.1"/>
    </source>
</evidence>
<dbReference type="Pfam" id="PF00583">
    <property type="entry name" value="Acetyltransf_1"/>
    <property type="match status" value="1"/>
</dbReference>
<comment type="caution">
    <text evidence="4">The sequence shown here is derived from an EMBL/GenBank/DDBJ whole genome shotgun (WGS) entry which is preliminary data.</text>
</comment>
<gene>
    <name evidence="4" type="ORF">R4146_01685</name>
</gene>
<evidence type="ECO:0000256" key="1">
    <source>
        <dbReference type="ARBA" id="ARBA00022679"/>
    </source>
</evidence>
<organism evidence="4 5">
    <name type="scientific">Nicoliella lavandulae</name>
    <dbReference type="NCBI Taxonomy" id="3082954"/>
    <lineage>
        <taxon>Bacteria</taxon>
        <taxon>Bacillati</taxon>
        <taxon>Bacillota</taxon>
        <taxon>Bacilli</taxon>
        <taxon>Lactobacillales</taxon>
        <taxon>Lactobacillaceae</taxon>
        <taxon>Nicoliella</taxon>
    </lineage>
</organism>
<dbReference type="PROSITE" id="PS51186">
    <property type="entry name" value="GNAT"/>
    <property type="match status" value="1"/>
</dbReference>
<dbReference type="InterPro" id="IPR000182">
    <property type="entry name" value="GNAT_dom"/>
</dbReference>
<dbReference type="SUPFAM" id="SSF55729">
    <property type="entry name" value="Acyl-CoA N-acyltransferases (Nat)"/>
    <property type="match status" value="1"/>
</dbReference>
<name>A0ABU8SJ04_9LACO</name>
<dbReference type="Gene3D" id="3.40.630.30">
    <property type="match status" value="1"/>
</dbReference>
<keyword evidence="1" id="KW-0808">Transferase</keyword>
<dbReference type="CDD" id="cd04301">
    <property type="entry name" value="NAT_SF"/>
    <property type="match status" value="1"/>
</dbReference>
<proteinExistence type="predicted"/>
<dbReference type="PANTHER" id="PTHR10908:SF0">
    <property type="entry name" value="SEROTONIN N-ACETYLTRANSFERASE"/>
    <property type="match status" value="1"/>
</dbReference>
<evidence type="ECO:0000313" key="5">
    <source>
        <dbReference type="Proteomes" id="UP001370590"/>
    </source>
</evidence>
<dbReference type="RefSeq" id="WP_339959725.1">
    <property type="nucleotide sequence ID" value="NZ_JAWMWH010000001.1"/>
</dbReference>
<dbReference type="InterPro" id="IPR051635">
    <property type="entry name" value="SNAT-like"/>
</dbReference>
<feature type="domain" description="N-acetyltransferase" evidence="3">
    <location>
        <begin position="3"/>
        <end position="163"/>
    </location>
</feature>
<evidence type="ECO:0000259" key="3">
    <source>
        <dbReference type="PROSITE" id="PS51186"/>
    </source>
</evidence>
<accession>A0ABU8SJ04</accession>
<dbReference type="EMBL" id="JAWMWH010000001">
    <property type="protein sequence ID" value="MEJ6399892.1"/>
    <property type="molecule type" value="Genomic_DNA"/>
</dbReference>
<dbReference type="PANTHER" id="PTHR10908">
    <property type="entry name" value="SEROTONIN N-ACETYLTRANSFERASE"/>
    <property type="match status" value="1"/>
</dbReference>
<keyword evidence="5" id="KW-1185">Reference proteome</keyword>
<dbReference type="InterPro" id="IPR016181">
    <property type="entry name" value="Acyl_CoA_acyltransferase"/>
</dbReference>
<protein>
    <submittedName>
        <fullName evidence="4">GNAT family N-acetyltransferase</fullName>
    </submittedName>
</protein>
<sequence>MNITFQHATSADLDAIMPIEQAGFNADEASSRNTMLDRINNLSDTFIVAKADGKVVGFIVGAAYNKRYLDDQLYEKATPNDPADAYQTVLSIAVAPDQQGHGIASQLLTHIETIAKRDHRKAVTLTCLQRLIPFYEKNGYVNEGESDSSHAGEVWYNMVKPLN</sequence>
<dbReference type="Proteomes" id="UP001370590">
    <property type="component" value="Unassembled WGS sequence"/>
</dbReference>
<reference evidence="4 5" key="1">
    <citation type="submission" date="2023-10" db="EMBL/GenBank/DDBJ databases">
        <title>Nicoliella lavandulae sp. nov. isolated from Lavandula angustifolia flowers.</title>
        <authorList>
            <person name="Alcantara C."/>
            <person name="Zuniga M."/>
            <person name="Landete J.M."/>
            <person name="Monedero V."/>
        </authorList>
    </citation>
    <scope>NUCLEOTIDE SEQUENCE [LARGE SCALE GENOMIC DNA]</scope>
    <source>
        <strain evidence="4 5">Es01</strain>
    </source>
</reference>
<evidence type="ECO:0000256" key="2">
    <source>
        <dbReference type="ARBA" id="ARBA00023315"/>
    </source>
</evidence>
<keyword evidence="2" id="KW-0012">Acyltransferase</keyword>